<feature type="region of interest" description="Disordered" evidence="1">
    <location>
        <begin position="1"/>
        <end position="82"/>
    </location>
</feature>
<sequence>MTQPPPYQQPGPYGQQPYQGYPQQQAAPQQYQQPYQAPQGYPPAQGHPGAYPADQGYQQAYQGQQQAYQGQQPAYPAQGYQGQQPAYPAQGYQGQPMAYQQAPAQGYAAPMGAPSGFNGITCRVCGNGPAAEATFRGVVGAVIMHTIWTARGPFCRDCGLATFRKQTTKTLAGGWCSIGAIALTPFFLLFNLIARGKVANLPAPQPATANAPAPLDPGPSVFERPAAYVYPVLFVLFWMLVIIGNLAS</sequence>
<keyword evidence="2" id="KW-0472">Membrane</keyword>
<keyword evidence="2" id="KW-1133">Transmembrane helix</keyword>
<dbReference type="EMBL" id="BAABHJ010000008">
    <property type="protein sequence ID" value="GAA4608424.1"/>
    <property type="molecule type" value="Genomic_DNA"/>
</dbReference>
<feature type="transmembrane region" description="Helical" evidence="2">
    <location>
        <begin position="172"/>
        <end position="194"/>
    </location>
</feature>
<organism evidence="3 4">
    <name type="scientific">Actinoallomurus liliacearum</name>
    <dbReference type="NCBI Taxonomy" id="1080073"/>
    <lineage>
        <taxon>Bacteria</taxon>
        <taxon>Bacillati</taxon>
        <taxon>Actinomycetota</taxon>
        <taxon>Actinomycetes</taxon>
        <taxon>Streptosporangiales</taxon>
        <taxon>Thermomonosporaceae</taxon>
        <taxon>Actinoallomurus</taxon>
    </lineage>
</organism>
<dbReference type="Proteomes" id="UP001500212">
    <property type="component" value="Unassembled WGS sequence"/>
</dbReference>
<dbReference type="RefSeq" id="WP_345354367.1">
    <property type="nucleotide sequence ID" value="NZ_BAABHJ010000008.1"/>
</dbReference>
<evidence type="ECO:0000256" key="2">
    <source>
        <dbReference type="SAM" id="Phobius"/>
    </source>
</evidence>
<evidence type="ECO:0000256" key="1">
    <source>
        <dbReference type="SAM" id="MobiDB-lite"/>
    </source>
</evidence>
<feature type="compositionally biased region" description="Low complexity" evidence="1">
    <location>
        <begin position="10"/>
        <end position="82"/>
    </location>
</feature>
<evidence type="ECO:0000313" key="4">
    <source>
        <dbReference type="Proteomes" id="UP001500212"/>
    </source>
</evidence>
<evidence type="ECO:0000313" key="3">
    <source>
        <dbReference type="EMBL" id="GAA4608424.1"/>
    </source>
</evidence>
<gene>
    <name evidence="3" type="ORF">GCM10023195_32990</name>
</gene>
<keyword evidence="4" id="KW-1185">Reference proteome</keyword>
<feature type="transmembrane region" description="Helical" evidence="2">
    <location>
        <begin position="227"/>
        <end position="247"/>
    </location>
</feature>
<name>A0ABP8THI1_9ACTN</name>
<protein>
    <submittedName>
        <fullName evidence="3">Uncharacterized protein</fullName>
    </submittedName>
</protein>
<comment type="caution">
    <text evidence="3">The sequence shown here is derived from an EMBL/GenBank/DDBJ whole genome shotgun (WGS) entry which is preliminary data.</text>
</comment>
<reference evidence="4" key="1">
    <citation type="journal article" date="2019" name="Int. J. Syst. Evol. Microbiol.">
        <title>The Global Catalogue of Microorganisms (GCM) 10K type strain sequencing project: providing services to taxonomists for standard genome sequencing and annotation.</title>
        <authorList>
            <consortium name="The Broad Institute Genomics Platform"/>
            <consortium name="The Broad Institute Genome Sequencing Center for Infectious Disease"/>
            <person name="Wu L."/>
            <person name="Ma J."/>
        </authorList>
    </citation>
    <scope>NUCLEOTIDE SEQUENCE [LARGE SCALE GENOMIC DNA]</scope>
    <source>
        <strain evidence="4">JCM 17938</strain>
    </source>
</reference>
<accession>A0ABP8THI1</accession>
<keyword evidence="2" id="KW-0812">Transmembrane</keyword>
<proteinExistence type="predicted"/>